<dbReference type="EMBL" id="RRYP01006034">
    <property type="protein sequence ID" value="TNV81527.1"/>
    <property type="molecule type" value="Genomic_DNA"/>
</dbReference>
<sequence>MMRIMSNNIFRTLMSSLNPSPRRFGARFVQSPLSPKIITIIPENEGGATPTSTPIPLYKVYKRNSHGDGTPFQLKSPKGINSKLRSSIDNTKLLSQLDINQSKYEVLNSTLKRHQVGSLLKSPKSTVQSITNQLKMSEHRLGKTHLVNLLGQCEQTHKREQFDLHLLVDDASGYPESLMDLSPTRKEISQQAYPYSDQSTQVTHYDTSFINQERNRKISKPKITSPIRKGPSLFQDSAEFNLNFPNLTPQQMKHLLQMQKPAMSQRMAHLQSQIIEKSLSPTHHISSRKLINQELDMHRMCDISGSRNKISPNEEVMMDIPMFKVNPDVIKPKQSNNNIKEEEQLKKEVSKLPVSMNLSGSPSQREQLRLKIPQIRFGGGHVSNLSIRIQRQRMLAQKQKEDNGVSSILANSNPSQNAAILENSATAIPNIYVQISPRITKLQNPAKNGSTTIFHNSVLLKQIPSQDINQTTSSQLQTGMRIQEGKFVKEAISPLAFDDQEITVSESPTELLKSQRQRVSVINLSSETRDYRNLLNSYYNQTSLERISERKPSIIEQRRRSSIWNPSDLNFGVRRASDCGVVANATGRRGSILTVEDSVFTEEEEAPQQLQQPIYPQLKGIQITTKKHEQQYQAKYQITQTPCNQGLNAFRNKRFSQ</sequence>
<evidence type="ECO:0000313" key="2">
    <source>
        <dbReference type="Proteomes" id="UP000785679"/>
    </source>
</evidence>
<gene>
    <name evidence="1" type="ORF">FGO68_gene12965</name>
</gene>
<comment type="caution">
    <text evidence="1">The sequence shown here is derived from an EMBL/GenBank/DDBJ whole genome shotgun (WGS) entry which is preliminary data.</text>
</comment>
<dbReference type="AlphaFoldDB" id="A0A8J8T406"/>
<evidence type="ECO:0000313" key="1">
    <source>
        <dbReference type="EMBL" id="TNV81527.1"/>
    </source>
</evidence>
<keyword evidence="2" id="KW-1185">Reference proteome</keyword>
<accession>A0A8J8T406</accession>
<organism evidence="1 2">
    <name type="scientific">Halteria grandinella</name>
    <dbReference type="NCBI Taxonomy" id="5974"/>
    <lineage>
        <taxon>Eukaryota</taxon>
        <taxon>Sar</taxon>
        <taxon>Alveolata</taxon>
        <taxon>Ciliophora</taxon>
        <taxon>Intramacronucleata</taxon>
        <taxon>Spirotrichea</taxon>
        <taxon>Stichotrichia</taxon>
        <taxon>Sporadotrichida</taxon>
        <taxon>Halteriidae</taxon>
        <taxon>Halteria</taxon>
    </lineage>
</organism>
<proteinExistence type="predicted"/>
<protein>
    <submittedName>
        <fullName evidence="1">Uncharacterized protein</fullName>
    </submittedName>
</protein>
<reference evidence="1" key="1">
    <citation type="submission" date="2019-06" db="EMBL/GenBank/DDBJ databases">
        <authorList>
            <person name="Zheng W."/>
        </authorList>
    </citation>
    <scope>NUCLEOTIDE SEQUENCE</scope>
    <source>
        <strain evidence="1">QDHG01</strain>
    </source>
</reference>
<name>A0A8J8T406_HALGN</name>
<dbReference type="Proteomes" id="UP000785679">
    <property type="component" value="Unassembled WGS sequence"/>
</dbReference>